<organism evidence="3 4">
    <name type="scientific">Meloidogyne enterolobii</name>
    <name type="common">Root-knot nematode worm</name>
    <name type="synonym">Meloidogyne mayaguensis</name>
    <dbReference type="NCBI Taxonomy" id="390850"/>
    <lineage>
        <taxon>Eukaryota</taxon>
        <taxon>Metazoa</taxon>
        <taxon>Ecdysozoa</taxon>
        <taxon>Nematoda</taxon>
        <taxon>Chromadorea</taxon>
        <taxon>Rhabditida</taxon>
        <taxon>Tylenchina</taxon>
        <taxon>Tylenchomorpha</taxon>
        <taxon>Tylenchoidea</taxon>
        <taxon>Meloidogynidae</taxon>
        <taxon>Meloidogyninae</taxon>
        <taxon>Meloidogyne</taxon>
    </lineage>
</organism>
<comment type="caution">
    <text evidence="3">The sequence shown here is derived from an EMBL/GenBank/DDBJ whole genome shotgun (WGS) entry which is preliminary data.</text>
</comment>
<reference evidence="3 4" key="1">
    <citation type="submission" date="2020-08" db="EMBL/GenBank/DDBJ databases">
        <authorList>
            <person name="Koutsovoulos G."/>
            <person name="Danchin GJ E."/>
        </authorList>
    </citation>
    <scope>NUCLEOTIDE SEQUENCE [LARGE SCALE GENOMIC DNA]</scope>
</reference>
<keyword evidence="1" id="KW-0646">Protease inhibitor</keyword>
<keyword evidence="1" id="KW-0722">Serine protease inhibitor</keyword>
<dbReference type="OrthoDB" id="5877570at2759"/>
<dbReference type="SUPFAM" id="SSF57567">
    <property type="entry name" value="Serine protease inhibitors"/>
    <property type="match status" value="1"/>
</dbReference>
<dbReference type="InterPro" id="IPR036084">
    <property type="entry name" value="Ser_inhib-like_sf"/>
</dbReference>
<name>A0A6V7UQK6_MELEN</name>
<dbReference type="EMBL" id="CAJEWN010000097">
    <property type="protein sequence ID" value="CAD2163312.1"/>
    <property type="molecule type" value="Genomic_DNA"/>
</dbReference>
<dbReference type="Proteomes" id="UP000580250">
    <property type="component" value="Unassembled WGS sequence"/>
</dbReference>
<dbReference type="AlphaFoldDB" id="A0A6V7UQK6"/>
<dbReference type="Gene3D" id="2.10.25.10">
    <property type="entry name" value="Laminin"/>
    <property type="match status" value="1"/>
</dbReference>
<proteinExistence type="predicted"/>
<evidence type="ECO:0000256" key="1">
    <source>
        <dbReference type="ARBA" id="ARBA00022900"/>
    </source>
</evidence>
<evidence type="ECO:0000313" key="4">
    <source>
        <dbReference type="Proteomes" id="UP000580250"/>
    </source>
</evidence>
<feature type="chain" id="PRO_5027935928" evidence="2">
    <location>
        <begin position="22"/>
        <end position="90"/>
    </location>
</feature>
<sequence>MNKKYILLFAIVLTNTKCIYSSDFLKDCQANEQYIECGGCEGTCKEPVVLQCSKECKPARCECQAKKGFVRAHDGGKFLNKIFKIKIIKK</sequence>
<protein>
    <submittedName>
        <fullName evidence="3">Uncharacterized protein</fullName>
    </submittedName>
</protein>
<dbReference type="GO" id="GO:0004867">
    <property type="term" value="F:serine-type endopeptidase inhibitor activity"/>
    <property type="evidence" value="ECO:0007669"/>
    <property type="project" value="UniProtKB-KW"/>
</dbReference>
<gene>
    <name evidence="3" type="ORF">MENT_LOCUS15925</name>
</gene>
<evidence type="ECO:0000313" key="3">
    <source>
        <dbReference type="EMBL" id="CAD2163312.1"/>
    </source>
</evidence>
<keyword evidence="2" id="KW-0732">Signal</keyword>
<feature type="signal peptide" evidence="2">
    <location>
        <begin position="1"/>
        <end position="21"/>
    </location>
</feature>
<evidence type="ECO:0000256" key="2">
    <source>
        <dbReference type="SAM" id="SignalP"/>
    </source>
</evidence>
<accession>A0A6V7UQK6</accession>